<evidence type="ECO:0000256" key="4">
    <source>
        <dbReference type="ARBA" id="ARBA00010617"/>
    </source>
</evidence>
<evidence type="ECO:0000256" key="1">
    <source>
        <dbReference type="ARBA" id="ARBA00001971"/>
    </source>
</evidence>
<keyword evidence="14" id="KW-1185">Reference proteome</keyword>
<comment type="subcellular location">
    <subcellularLocation>
        <location evidence="2">Membrane</location>
    </subcellularLocation>
</comment>
<evidence type="ECO:0000256" key="8">
    <source>
        <dbReference type="ARBA" id="ARBA00022989"/>
    </source>
</evidence>
<gene>
    <name evidence="13" type="ORF">C8F04DRAFT_1407717</name>
</gene>
<evidence type="ECO:0000256" key="2">
    <source>
        <dbReference type="ARBA" id="ARBA00004370"/>
    </source>
</evidence>
<dbReference type="GO" id="GO:0016020">
    <property type="term" value="C:membrane"/>
    <property type="evidence" value="ECO:0007669"/>
    <property type="project" value="UniProtKB-SubCell"/>
</dbReference>
<keyword evidence="7" id="KW-0479">Metal-binding</keyword>
<evidence type="ECO:0000256" key="9">
    <source>
        <dbReference type="ARBA" id="ARBA00023002"/>
    </source>
</evidence>
<evidence type="ECO:0000256" key="3">
    <source>
        <dbReference type="ARBA" id="ARBA00004721"/>
    </source>
</evidence>
<dbReference type="InterPro" id="IPR050121">
    <property type="entry name" value="Cytochrome_P450_monoxygenase"/>
</dbReference>
<dbReference type="Proteomes" id="UP001218188">
    <property type="component" value="Unassembled WGS sequence"/>
</dbReference>
<evidence type="ECO:0000256" key="11">
    <source>
        <dbReference type="ARBA" id="ARBA00023033"/>
    </source>
</evidence>
<reference evidence="13" key="1">
    <citation type="submission" date="2023-03" db="EMBL/GenBank/DDBJ databases">
        <title>Massive genome expansion in bonnet fungi (Mycena s.s.) driven by repeated elements and novel gene families across ecological guilds.</title>
        <authorList>
            <consortium name="Lawrence Berkeley National Laboratory"/>
            <person name="Harder C.B."/>
            <person name="Miyauchi S."/>
            <person name="Viragh M."/>
            <person name="Kuo A."/>
            <person name="Thoen E."/>
            <person name="Andreopoulos B."/>
            <person name="Lu D."/>
            <person name="Skrede I."/>
            <person name="Drula E."/>
            <person name="Henrissat B."/>
            <person name="Morin E."/>
            <person name="Kohler A."/>
            <person name="Barry K."/>
            <person name="LaButti K."/>
            <person name="Morin E."/>
            <person name="Salamov A."/>
            <person name="Lipzen A."/>
            <person name="Mereny Z."/>
            <person name="Hegedus B."/>
            <person name="Baldrian P."/>
            <person name="Stursova M."/>
            <person name="Weitz H."/>
            <person name="Taylor A."/>
            <person name="Grigoriev I.V."/>
            <person name="Nagy L.G."/>
            <person name="Martin F."/>
            <person name="Kauserud H."/>
        </authorList>
    </citation>
    <scope>NUCLEOTIDE SEQUENCE</scope>
    <source>
        <strain evidence="13">CBHHK200</strain>
    </source>
</reference>
<dbReference type="Gene3D" id="1.10.630.10">
    <property type="entry name" value="Cytochrome P450"/>
    <property type="match status" value="1"/>
</dbReference>
<comment type="caution">
    <text evidence="13">The sequence shown here is derived from an EMBL/GenBank/DDBJ whole genome shotgun (WGS) entry which is preliminary data.</text>
</comment>
<dbReference type="GO" id="GO:0016705">
    <property type="term" value="F:oxidoreductase activity, acting on paired donors, with incorporation or reduction of molecular oxygen"/>
    <property type="evidence" value="ECO:0007669"/>
    <property type="project" value="InterPro"/>
</dbReference>
<keyword evidence="6" id="KW-0812">Transmembrane</keyword>
<accession>A0AAD6WK10</accession>
<dbReference type="GO" id="GO:0005506">
    <property type="term" value="F:iron ion binding"/>
    <property type="evidence" value="ECO:0007669"/>
    <property type="project" value="InterPro"/>
</dbReference>
<evidence type="ECO:0000256" key="5">
    <source>
        <dbReference type="ARBA" id="ARBA00022617"/>
    </source>
</evidence>
<dbReference type="InterPro" id="IPR001128">
    <property type="entry name" value="Cyt_P450"/>
</dbReference>
<dbReference type="EMBL" id="JARJCM010000589">
    <property type="protein sequence ID" value="KAJ7016103.1"/>
    <property type="molecule type" value="Genomic_DNA"/>
</dbReference>
<keyword evidence="5" id="KW-0349">Heme</keyword>
<evidence type="ECO:0000256" key="12">
    <source>
        <dbReference type="ARBA" id="ARBA00023136"/>
    </source>
</evidence>
<dbReference type="InterPro" id="IPR036396">
    <property type="entry name" value="Cyt_P450_sf"/>
</dbReference>
<keyword evidence="10" id="KW-0408">Iron</keyword>
<dbReference type="PANTHER" id="PTHR24305:SF166">
    <property type="entry name" value="CYTOCHROME P450 12A4, MITOCHONDRIAL-RELATED"/>
    <property type="match status" value="1"/>
</dbReference>
<evidence type="ECO:0000313" key="13">
    <source>
        <dbReference type="EMBL" id="KAJ7016103.1"/>
    </source>
</evidence>
<proteinExistence type="inferred from homology"/>
<dbReference type="SUPFAM" id="SSF48264">
    <property type="entry name" value="Cytochrome P450"/>
    <property type="match status" value="1"/>
</dbReference>
<dbReference type="AlphaFoldDB" id="A0AAD6WK10"/>
<keyword evidence="8" id="KW-1133">Transmembrane helix</keyword>
<dbReference type="GO" id="GO:0004497">
    <property type="term" value="F:monooxygenase activity"/>
    <property type="evidence" value="ECO:0007669"/>
    <property type="project" value="UniProtKB-KW"/>
</dbReference>
<organism evidence="13 14">
    <name type="scientific">Mycena alexandri</name>
    <dbReference type="NCBI Taxonomy" id="1745969"/>
    <lineage>
        <taxon>Eukaryota</taxon>
        <taxon>Fungi</taxon>
        <taxon>Dikarya</taxon>
        <taxon>Basidiomycota</taxon>
        <taxon>Agaricomycotina</taxon>
        <taxon>Agaricomycetes</taxon>
        <taxon>Agaricomycetidae</taxon>
        <taxon>Agaricales</taxon>
        <taxon>Marasmiineae</taxon>
        <taxon>Mycenaceae</taxon>
        <taxon>Mycena</taxon>
    </lineage>
</organism>
<keyword evidence="11" id="KW-0503">Monooxygenase</keyword>
<evidence type="ECO:0000313" key="14">
    <source>
        <dbReference type="Proteomes" id="UP001218188"/>
    </source>
</evidence>
<comment type="pathway">
    <text evidence="3">Secondary metabolite biosynthesis; terpenoid biosynthesis.</text>
</comment>
<sequence>MVADSAALRFILNSPHLKYTTAFENLLQLFYDPKFEEHKVLRVALNAGFTPAVVRSHQGVFEKMALKLTEQLENSSQGTINICPLLNAATLSTVAEALLGQSLEELGEELVQSNFQIVALGASQSRAHVLFDAVASHLPACIFRAAGHLPTQSLKILRDAKMLMHELGNRIVREKTVAASNGLDTGSDVLGLLCSGKHGLPGDIAAAQVAAFLLAGQDSPANTLALGLRALARLPEFQAAFRAEISARAESVAYNSMPLLNSFIKEMLRMYPALPTCV</sequence>
<name>A0AAD6WK10_9AGAR</name>
<keyword evidence="12" id="KW-0472">Membrane</keyword>
<evidence type="ECO:0000256" key="6">
    <source>
        <dbReference type="ARBA" id="ARBA00022692"/>
    </source>
</evidence>
<keyword evidence="9" id="KW-0560">Oxidoreductase</keyword>
<dbReference type="GO" id="GO:0020037">
    <property type="term" value="F:heme binding"/>
    <property type="evidence" value="ECO:0007669"/>
    <property type="project" value="InterPro"/>
</dbReference>
<comment type="cofactor">
    <cofactor evidence="1">
        <name>heme</name>
        <dbReference type="ChEBI" id="CHEBI:30413"/>
    </cofactor>
</comment>
<comment type="similarity">
    <text evidence="4">Belongs to the cytochrome P450 family.</text>
</comment>
<evidence type="ECO:0000256" key="7">
    <source>
        <dbReference type="ARBA" id="ARBA00022723"/>
    </source>
</evidence>
<protein>
    <submittedName>
        <fullName evidence="13">Cytochrome P450</fullName>
    </submittedName>
</protein>
<evidence type="ECO:0000256" key="10">
    <source>
        <dbReference type="ARBA" id="ARBA00023004"/>
    </source>
</evidence>
<dbReference type="PANTHER" id="PTHR24305">
    <property type="entry name" value="CYTOCHROME P450"/>
    <property type="match status" value="1"/>
</dbReference>
<dbReference type="Pfam" id="PF00067">
    <property type="entry name" value="p450"/>
    <property type="match status" value="1"/>
</dbReference>